<dbReference type="Proteomes" id="UP001627154">
    <property type="component" value="Unassembled WGS sequence"/>
</dbReference>
<proteinExistence type="predicted"/>
<reference evidence="1 2" key="1">
    <citation type="journal article" date="2024" name="bioRxiv">
        <title>A reference genome for Trichogramma kaykai: A tiny desert-dwelling parasitoid wasp with competing sex-ratio distorters.</title>
        <authorList>
            <person name="Culotta J."/>
            <person name="Lindsey A.R."/>
        </authorList>
    </citation>
    <scope>NUCLEOTIDE SEQUENCE [LARGE SCALE GENOMIC DNA]</scope>
    <source>
        <strain evidence="1 2">KSX58</strain>
    </source>
</reference>
<evidence type="ECO:0000313" key="1">
    <source>
        <dbReference type="EMBL" id="KAL3392077.1"/>
    </source>
</evidence>
<evidence type="ECO:0000313" key="2">
    <source>
        <dbReference type="Proteomes" id="UP001627154"/>
    </source>
</evidence>
<dbReference type="AlphaFoldDB" id="A0ABD2WG35"/>
<comment type="caution">
    <text evidence="1">The sequence shown here is derived from an EMBL/GenBank/DDBJ whole genome shotgun (WGS) entry which is preliminary data.</text>
</comment>
<gene>
    <name evidence="1" type="ORF">TKK_013398</name>
</gene>
<name>A0ABD2WG35_9HYME</name>
<sequence length="415" mass="47123">MQQHSARTPRKKVIVYKSVSKLKLNFTMSKNTSDESSEDEFNEEELQRNFDDEASLIVQTDTSPKKSSERYLLVYDAYKDWQKEHAKSLSNSEEKNLIVYFSELKLKLKPTTLWSIWSMLKKTLATRDDVNINNFITLKSLIKNNSKGYKPTKSAVLKWDEIKKFMNEAPDFVYLGTKVVLVFGICGALRSDEIKNMLVQDVEDLNNKKSPITSHFDESTSSIPCMSMTTSKNHCIQENITVPSTSNCEQLNAGQICVPSSCANEIDILELDLQWKDFADDFESNNNQISGTENFGTDFVTGKKKIIKTIQPSGSISGNRTTFHQKSPVKIIFNKSSQIQPPAKKMKLIRENEPEKIHVSKSATAYTIGKDMSPAVHKCSGFTFMDQCTFNNCSFNMSPCRCDLDKENQYSNQSN</sequence>
<keyword evidence="2" id="KW-1185">Reference proteome</keyword>
<dbReference type="EMBL" id="JBJJXI010000107">
    <property type="protein sequence ID" value="KAL3392077.1"/>
    <property type="molecule type" value="Genomic_DNA"/>
</dbReference>
<protein>
    <submittedName>
        <fullName evidence="1">Uncharacterized protein</fullName>
    </submittedName>
</protein>
<organism evidence="1 2">
    <name type="scientific">Trichogramma kaykai</name>
    <dbReference type="NCBI Taxonomy" id="54128"/>
    <lineage>
        <taxon>Eukaryota</taxon>
        <taxon>Metazoa</taxon>
        <taxon>Ecdysozoa</taxon>
        <taxon>Arthropoda</taxon>
        <taxon>Hexapoda</taxon>
        <taxon>Insecta</taxon>
        <taxon>Pterygota</taxon>
        <taxon>Neoptera</taxon>
        <taxon>Endopterygota</taxon>
        <taxon>Hymenoptera</taxon>
        <taxon>Apocrita</taxon>
        <taxon>Proctotrupomorpha</taxon>
        <taxon>Chalcidoidea</taxon>
        <taxon>Trichogrammatidae</taxon>
        <taxon>Trichogramma</taxon>
    </lineage>
</organism>
<accession>A0ABD2WG35</accession>